<dbReference type="InterPro" id="IPR000014">
    <property type="entry name" value="PAS"/>
</dbReference>
<proteinExistence type="inferred from homology"/>
<evidence type="ECO:0000256" key="7">
    <source>
        <dbReference type="ARBA" id="ARBA00022692"/>
    </source>
</evidence>
<dbReference type="EMBL" id="FOSH01000008">
    <property type="protein sequence ID" value="SFK31955.1"/>
    <property type="molecule type" value="Genomic_DNA"/>
</dbReference>
<evidence type="ECO:0000256" key="11">
    <source>
        <dbReference type="ARBA" id="ARBA00051114"/>
    </source>
</evidence>
<evidence type="ECO:0000256" key="2">
    <source>
        <dbReference type="ARBA" id="ARBA00004141"/>
    </source>
</evidence>
<dbReference type="Pfam" id="PF00563">
    <property type="entry name" value="EAL"/>
    <property type="match status" value="1"/>
</dbReference>
<accession>A0A1I3YJG1</accession>
<keyword evidence="5" id="KW-0813">Transport</keyword>
<evidence type="ECO:0000256" key="4">
    <source>
        <dbReference type="ARBA" id="ARBA00012282"/>
    </source>
</evidence>
<feature type="transmembrane region" description="Helical" evidence="12">
    <location>
        <begin position="223"/>
        <end position="244"/>
    </location>
</feature>
<keyword evidence="9 12" id="KW-0472">Membrane</keyword>
<dbReference type="Gene3D" id="1.10.3430.10">
    <property type="entry name" value="Ammonium transporter AmtB like domains"/>
    <property type="match status" value="1"/>
</dbReference>
<dbReference type="PROSITE" id="PS50112">
    <property type="entry name" value="PAS"/>
    <property type="match status" value="1"/>
</dbReference>
<comment type="similarity">
    <text evidence="3">Belongs to the ammonia transporter channel (TC 1.A.11.2) family.</text>
</comment>
<evidence type="ECO:0000256" key="6">
    <source>
        <dbReference type="ARBA" id="ARBA00022636"/>
    </source>
</evidence>
<evidence type="ECO:0000256" key="5">
    <source>
        <dbReference type="ARBA" id="ARBA00022448"/>
    </source>
</evidence>
<dbReference type="GO" id="GO:0016020">
    <property type="term" value="C:membrane"/>
    <property type="evidence" value="ECO:0007669"/>
    <property type="project" value="UniProtKB-SubCell"/>
</dbReference>
<dbReference type="GO" id="GO:0071111">
    <property type="term" value="F:cyclic-guanylate-specific phosphodiesterase activity"/>
    <property type="evidence" value="ECO:0007669"/>
    <property type="project" value="UniProtKB-EC"/>
</dbReference>
<dbReference type="NCBIfam" id="TIGR00229">
    <property type="entry name" value="sensory_box"/>
    <property type="match status" value="1"/>
</dbReference>
<dbReference type="Gene3D" id="3.30.450.20">
    <property type="entry name" value="PAS domain"/>
    <property type="match status" value="1"/>
</dbReference>
<evidence type="ECO:0000256" key="8">
    <source>
        <dbReference type="ARBA" id="ARBA00022989"/>
    </source>
</evidence>
<dbReference type="GO" id="GO:0071732">
    <property type="term" value="P:cellular response to nitric oxide"/>
    <property type="evidence" value="ECO:0007669"/>
    <property type="project" value="UniProtKB-ARBA"/>
</dbReference>
<dbReference type="InterPro" id="IPR018047">
    <property type="entry name" value="Ammonium_transpt_CS"/>
</dbReference>
<evidence type="ECO:0000256" key="9">
    <source>
        <dbReference type="ARBA" id="ARBA00023136"/>
    </source>
</evidence>
<dbReference type="SUPFAM" id="SSF55785">
    <property type="entry name" value="PYP-like sensor domain (PAS domain)"/>
    <property type="match status" value="1"/>
</dbReference>
<keyword evidence="17" id="KW-1185">Reference proteome</keyword>
<feature type="domain" description="PAS" evidence="13">
    <location>
        <begin position="455"/>
        <end position="526"/>
    </location>
</feature>
<feature type="transmembrane region" description="Helical" evidence="12">
    <location>
        <begin position="276"/>
        <end position="294"/>
    </location>
</feature>
<dbReference type="CDD" id="cd00130">
    <property type="entry name" value="PAS"/>
    <property type="match status" value="1"/>
</dbReference>
<comment type="catalytic activity">
    <reaction evidence="11">
        <text>3',3'-c-di-GMP + H2O = 5'-phosphoguanylyl(3'-&gt;5')guanosine + H(+)</text>
        <dbReference type="Rhea" id="RHEA:24902"/>
        <dbReference type="ChEBI" id="CHEBI:15377"/>
        <dbReference type="ChEBI" id="CHEBI:15378"/>
        <dbReference type="ChEBI" id="CHEBI:58754"/>
        <dbReference type="ChEBI" id="CHEBI:58805"/>
        <dbReference type="EC" id="3.1.4.52"/>
    </reaction>
    <physiologicalReaction direction="left-to-right" evidence="11">
        <dbReference type="Rhea" id="RHEA:24903"/>
    </physiologicalReaction>
</comment>
<keyword evidence="8 12" id="KW-1133">Transmembrane helix</keyword>
<dbReference type="InterPro" id="IPR035965">
    <property type="entry name" value="PAS-like_dom_sf"/>
</dbReference>
<dbReference type="FunFam" id="3.30.70.270:FF:000001">
    <property type="entry name" value="Diguanylate cyclase domain protein"/>
    <property type="match status" value="1"/>
</dbReference>
<feature type="transmembrane region" description="Helical" evidence="12">
    <location>
        <begin position="306"/>
        <end position="327"/>
    </location>
</feature>
<dbReference type="InterPro" id="IPR029787">
    <property type="entry name" value="Nucleotide_cyclase"/>
</dbReference>
<dbReference type="STRING" id="45496.SAMN04488079_10898"/>
<dbReference type="PROSITE" id="PS50883">
    <property type="entry name" value="EAL"/>
    <property type="match status" value="1"/>
</dbReference>
<evidence type="ECO:0000313" key="17">
    <source>
        <dbReference type="Proteomes" id="UP000198924"/>
    </source>
</evidence>
<dbReference type="Proteomes" id="UP000198924">
    <property type="component" value="Unassembled WGS sequence"/>
</dbReference>
<dbReference type="FunFam" id="3.20.20.450:FF:000001">
    <property type="entry name" value="Cyclic di-GMP phosphodiesterase yahA"/>
    <property type="match status" value="1"/>
</dbReference>
<dbReference type="SMART" id="SM00052">
    <property type="entry name" value="EAL"/>
    <property type="match status" value="1"/>
</dbReference>
<feature type="transmembrane region" description="Helical" evidence="12">
    <location>
        <begin position="87"/>
        <end position="105"/>
    </location>
</feature>
<reference evidence="17" key="1">
    <citation type="submission" date="2016-10" db="EMBL/GenBank/DDBJ databases">
        <authorList>
            <person name="Varghese N."/>
            <person name="Submissions S."/>
        </authorList>
    </citation>
    <scope>NUCLEOTIDE SEQUENCE [LARGE SCALE GENOMIC DNA]</scope>
    <source>
        <strain evidence="17">DSM 11578</strain>
    </source>
</reference>
<dbReference type="RefSeq" id="WP_091713460.1">
    <property type="nucleotide sequence ID" value="NZ_FOSH01000008.1"/>
</dbReference>
<dbReference type="SUPFAM" id="SSF111352">
    <property type="entry name" value="Ammonium transporter"/>
    <property type="match status" value="1"/>
</dbReference>
<sequence length="1016" mass="112165">MDTLWLLCSACLVFTMQAGFLCLESGLVRSKNSINVAAKNITDFTISSAIFWLIGFGIMFGDSVSGFFGISHFMFGEKPTASLTTFFIFQMMFCGTAATLVSGAVAERTSYIGYVIITITITLLIYPVIGHWAWAGIYNGNPTGWLEQLGFVDFAGSTVVHSVGGWVALAAILIIGPRIGRYDVSDRRIPGSNLPMAVLGAMLIWFGWFGFNGGSTLAWSDNVPSILLNTLVAAVWGGISTTLLKYFSDGYVDVLMIINGVLGGLVSITANCHAVSSDQAFLIGIIGGIIVFYGDKLLEWKKIDDAISVIPVHLFAGIWGTIALALLGDPAQIGTGLSRLDQLEVQLLGIGTIGLYSFVIAYVVFKIINRFYPLRVDANAELIGLNVAEHRVSTEVFDLLSAMHHQQQKSDFSSTVPVEPFTEVGQIAQQYNRVIDKVNKEIEQRDQAFSAYKESEFRKGAILQAAMDCIVTINARGEIIEFNPAAEQCFGMSKRSVLGQNFFVLFITEQSRPAAMNNLSQGFVSGDGLVLKRHNIAELTRSDGEEFPAEVVITQTTDTTQPSVEYTLHIRDITQQIKLQNRLKQLAYNDPLTGLYNRTYFMSHLKQLINYHQQTPGSVVLMFLDLDQFKKINDNLGHKAGDELLCEVALRLGKVTRELDLVGRWGGDEFVIVLSGDISLTTAEQKAMDILGVMRAPVTLAQQNLVVPTSIGIAISENGQIQAEQLLQHADIAMYKAKQAGRNTYRVYLEEMVEKSLQHFQLEHALPDAIKHNQFFLEYQPKVSCETSEVVGFEALLRWEHPEHGLIMPGDFIPVIDESNMIIDVGEWVIEKVIQQLSAWRDAGATLLPIAINISGHHLHSNTLTAYVEKLMAQYGISGELLEFEITEGVLTGNTEESIAALKALKKTNIRLSIDDFGTGYSSLSYLKKFPVDVLKIDQAFIRECSVNVEDAAICKAIITLAKSLGLEVIAEGVENQEQLQFLKQHHCDVYQGYYFSRSIAAKHVMTLLEQNLSVS</sequence>
<comment type="cofactor">
    <cofactor evidence="1">
        <name>Mg(2+)</name>
        <dbReference type="ChEBI" id="CHEBI:18420"/>
    </cofactor>
</comment>
<dbReference type="GO" id="GO:0008519">
    <property type="term" value="F:ammonium channel activity"/>
    <property type="evidence" value="ECO:0007669"/>
    <property type="project" value="InterPro"/>
</dbReference>
<feature type="transmembrane region" description="Helical" evidence="12">
    <location>
        <begin position="154"/>
        <end position="174"/>
    </location>
</feature>
<dbReference type="Pfam" id="PF00909">
    <property type="entry name" value="Ammonium_transp"/>
    <property type="match status" value="1"/>
</dbReference>
<dbReference type="PROSITE" id="PS50887">
    <property type="entry name" value="GGDEF"/>
    <property type="match status" value="1"/>
</dbReference>
<protein>
    <recommendedName>
        <fullName evidence="4">cyclic-guanylate-specific phosphodiesterase</fullName>
        <ecNumber evidence="4">3.1.4.52</ecNumber>
    </recommendedName>
</protein>
<dbReference type="CDD" id="cd01949">
    <property type="entry name" value="GGDEF"/>
    <property type="match status" value="1"/>
</dbReference>
<keyword evidence="6" id="KW-0973">c-di-GMP</keyword>
<evidence type="ECO:0000259" key="14">
    <source>
        <dbReference type="PROSITE" id="PS50883"/>
    </source>
</evidence>
<dbReference type="SUPFAM" id="SSF55073">
    <property type="entry name" value="Nucleotide cyclase"/>
    <property type="match status" value="1"/>
</dbReference>
<dbReference type="Gene3D" id="3.20.20.450">
    <property type="entry name" value="EAL domain"/>
    <property type="match status" value="1"/>
</dbReference>
<dbReference type="SMART" id="SM00091">
    <property type="entry name" value="PAS"/>
    <property type="match status" value="1"/>
</dbReference>
<gene>
    <name evidence="16" type="ORF">SAMN04488079_10898</name>
</gene>
<dbReference type="AlphaFoldDB" id="A0A1I3YJG1"/>
<dbReference type="Pfam" id="PF00990">
    <property type="entry name" value="GGDEF"/>
    <property type="match status" value="1"/>
</dbReference>
<dbReference type="NCBIfam" id="TIGR00836">
    <property type="entry name" value="amt"/>
    <property type="match status" value="1"/>
</dbReference>
<evidence type="ECO:0000259" key="15">
    <source>
        <dbReference type="PROSITE" id="PS50887"/>
    </source>
</evidence>
<dbReference type="NCBIfam" id="TIGR00254">
    <property type="entry name" value="GGDEF"/>
    <property type="match status" value="1"/>
</dbReference>
<feature type="domain" description="GGDEF" evidence="15">
    <location>
        <begin position="617"/>
        <end position="750"/>
    </location>
</feature>
<dbReference type="Gene3D" id="3.30.70.270">
    <property type="match status" value="1"/>
</dbReference>
<feature type="transmembrane region" description="Helical" evidence="12">
    <location>
        <begin position="347"/>
        <end position="365"/>
    </location>
</feature>
<dbReference type="InterPro" id="IPR001633">
    <property type="entry name" value="EAL_dom"/>
</dbReference>
<feature type="transmembrane region" description="Helical" evidence="12">
    <location>
        <begin position="251"/>
        <end position="270"/>
    </location>
</feature>
<organism evidence="16 17">
    <name type="scientific">Methylophaga sulfidovorans</name>
    <dbReference type="NCBI Taxonomy" id="45496"/>
    <lineage>
        <taxon>Bacteria</taxon>
        <taxon>Pseudomonadati</taxon>
        <taxon>Pseudomonadota</taxon>
        <taxon>Gammaproteobacteria</taxon>
        <taxon>Thiotrichales</taxon>
        <taxon>Piscirickettsiaceae</taxon>
        <taxon>Methylophaga</taxon>
    </lineage>
</organism>
<evidence type="ECO:0000313" key="16">
    <source>
        <dbReference type="EMBL" id="SFK31955.1"/>
    </source>
</evidence>
<feature type="transmembrane region" description="Helical" evidence="12">
    <location>
        <begin position="49"/>
        <end position="75"/>
    </location>
</feature>
<keyword evidence="7 12" id="KW-0812">Transmembrane</keyword>
<dbReference type="InterPro" id="IPR035919">
    <property type="entry name" value="EAL_sf"/>
</dbReference>
<dbReference type="EC" id="3.1.4.52" evidence="4"/>
<dbReference type="InterPro" id="IPR029020">
    <property type="entry name" value="Ammonium/urea_transptr"/>
</dbReference>
<dbReference type="Pfam" id="PF13426">
    <property type="entry name" value="PAS_9"/>
    <property type="match status" value="1"/>
</dbReference>
<feature type="transmembrane region" description="Helical" evidence="12">
    <location>
        <begin position="194"/>
        <end position="211"/>
    </location>
</feature>
<dbReference type="InterPro" id="IPR052155">
    <property type="entry name" value="Biofilm_reg_signaling"/>
</dbReference>
<keyword evidence="10" id="KW-0924">Ammonia transport</keyword>
<dbReference type="CDD" id="cd01948">
    <property type="entry name" value="EAL"/>
    <property type="match status" value="1"/>
</dbReference>
<evidence type="ECO:0000259" key="13">
    <source>
        <dbReference type="PROSITE" id="PS50112"/>
    </source>
</evidence>
<evidence type="ECO:0000256" key="12">
    <source>
        <dbReference type="SAM" id="Phobius"/>
    </source>
</evidence>
<dbReference type="InterPro" id="IPR000160">
    <property type="entry name" value="GGDEF_dom"/>
</dbReference>
<dbReference type="PANTHER" id="PTHR44757:SF2">
    <property type="entry name" value="BIOFILM ARCHITECTURE MAINTENANCE PROTEIN MBAA"/>
    <property type="match status" value="1"/>
</dbReference>
<dbReference type="PROSITE" id="PS01219">
    <property type="entry name" value="AMMONIUM_TRANSP"/>
    <property type="match status" value="1"/>
</dbReference>
<dbReference type="SMART" id="SM00267">
    <property type="entry name" value="GGDEF"/>
    <property type="match status" value="1"/>
</dbReference>
<feature type="domain" description="EAL" evidence="14">
    <location>
        <begin position="759"/>
        <end position="1013"/>
    </location>
</feature>
<feature type="transmembrane region" description="Helical" evidence="12">
    <location>
        <begin position="6"/>
        <end position="28"/>
    </location>
</feature>
<feature type="transmembrane region" description="Helical" evidence="12">
    <location>
        <begin position="112"/>
        <end position="134"/>
    </location>
</feature>
<dbReference type="InterPro" id="IPR001905">
    <property type="entry name" value="Ammonium_transpt"/>
</dbReference>
<dbReference type="OrthoDB" id="9814202at2"/>
<dbReference type="InterPro" id="IPR024041">
    <property type="entry name" value="NH4_transpt_AmtB-like_dom"/>
</dbReference>
<dbReference type="PANTHER" id="PTHR44757">
    <property type="entry name" value="DIGUANYLATE CYCLASE DGCP"/>
    <property type="match status" value="1"/>
</dbReference>
<evidence type="ECO:0000256" key="1">
    <source>
        <dbReference type="ARBA" id="ARBA00001946"/>
    </source>
</evidence>
<evidence type="ECO:0000256" key="3">
    <source>
        <dbReference type="ARBA" id="ARBA00005887"/>
    </source>
</evidence>
<name>A0A1I3YJG1_9GAMM</name>
<dbReference type="InterPro" id="IPR043128">
    <property type="entry name" value="Rev_trsase/Diguanyl_cyclase"/>
</dbReference>
<comment type="subcellular location">
    <subcellularLocation>
        <location evidence="2">Membrane</location>
        <topology evidence="2">Multi-pass membrane protein</topology>
    </subcellularLocation>
</comment>
<evidence type="ECO:0000256" key="10">
    <source>
        <dbReference type="ARBA" id="ARBA00023177"/>
    </source>
</evidence>
<dbReference type="SUPFAM" id="SSF141868">
    <property type="entry name" value="EAL domain-like"/>
    <property type="match status" value="1"/>
</dbReference>